<comment type="function">
    <text evidence="1 15">tRNA methylase which 2'-O-methylates cytidine(4) in tRNA(Pro) and tRNA(Gly)(GCC), and adenosine(4) in tRNA(His).</text>
</comment>
<dbReference type="PROSITE" id="PS51800">
    <property type="entry name" value="ZF_CHHC_U11_48K"/>
    <property type="match status" value="1"/>
</dbReference>
<comment type="similarity">
    <text evidence="2 15">Belongs to the methyltransferase TRM13 family.</text>
</comment>
<evidence type="ECO:0000313" key="18">
    <source>
        <dbReference type="Proteomes" id="UP001202479"/>
    </source>
</evidence>
<dbReference type="GO" id="GO:0008270">
    <property type="term" value="F:zinc ion binding"/>
    <property type="evidence" value="ECO:0007669"/>
    <property type="project" value="UniProtKB-KW"/>
</dbReference>
<dbReference type="InterPro" id="IPR022776">
    <property type="entry name" value="TRM13/UPF0224_CHHC_Znf_dom"/>
</dbReference>
<comment type="caution">
    <text evidence="17">The sequence shown here is derived from an EMBL/GenBank/DDBJ whole genome shotgun (WGS) entry which is preliminary data.</text>
</comment>
<comment type="catalytic activity">
    <reaction evidence="13 15">
        <text>cytidine(4) in tRNA(Gly)(GCC) + S-adenosyl-L-methionine = 2'-O-methylcytidine(4) in tRNA(Gly)(GCC) + S-adenosyl-L-homocysteine + H(+)</text>
        <dbReference type="Rhea" id="RHEA:43192"/>
        <dbReference type="Rhea" id="RHEA-COMP:10399"/>
        <dbReference type="Rhea" id="RHEA-COMP:10400"/>
        <dbReference type="ChEBI" id="CHEBI:15378"/>
        <dbReference type="ChEBI" id="CHEBI:57856"/>
        <dbReference type="ChEBI" id="CHEBI:59789"/>
        <dbReference type="ChEBI" id="CHEBI:74495"/>
        <dbReference type="ChEBI" id="CHEBI:82748"/>
        <dbReference type="EC" id="2.1.1.225"/>
    </reaction>
</comment>
<accession>A0AAI9WY30</accession>
<evidence type="ECO:0000256" key="10">
    <source>
        <dbReference type="ARBA" id="ARBA00022771"/>
    </source>
</evidence>
<dbReference type="PANTHER" id="PTHR12998:SF0">
    <property type="entry name" value="TRNA:M(4)X MODIFICATION ENZYME TRM13 HOMOLOG"/>
    <property type="match status" value="1"/>
</dbReference>
<protein>
    <recommendedName>
        <fullName evidence="4 15">tRNA:m(4)X modification enzyme TRM13</fullName>
        <ecNumber evidence="3 15">2.1.1.225</ecNumber>
    </recommendedName>
</protein>
<evidence type="ECO:0000256" key="3">
    <source>
        <dbReference type="ARBA" id="ARBA00012810"/>
    </source>
</evidence>
<evidence type="ECO:0000256" key="12">
    <source>
        <dbReference type="ARBA" id="ARBA00048165"/>
    </source>
</evidence>
<dbReference type="PANTHER" id="PTHR12998">
    <property type="entry name" value="TRNA:M(4)X MODIFICATION ENZYME TRM13 HOMOLOG"/>
    <property type="match status" value="1"/>
</dbReference>
<dbReference type="Proteomes" id="UP001202479">
    <property type="component" value="Unassembled WGS sequence"/>
</dbReference>
<evidence type="ECO:0000256" key="8">
    <source>
        <dbReference type="ARBA" id="ARBA00022694"/>
    </source>
</evidence>
<dbReference type="RefSeq" id="XP_049180592.1">
    <property type="nucleotide sequence ID" value="XM_049323585.1"/>
</dbReference>
<keyword evidence="18" id="KW-1185">Reference proteome</keyword>
<keyword evidence="7 15" id="KW-0949">S-adenosyl-L-methionine</keyword>
<dbReference type="GO" id="GO:0030488">
    <property type="term" value="P:tRNA methylation"/>
    <property type="evidence" value="ECO:0007669"/>
    <property type="project" value="InterPro"/>
</dbReference>
<dbReference type="AlphaFoldDB" id="A0AAI9WY30"/>
<comment type="catalytic activity">
    <reaction evidence="14 15">
        <text>adenosine(4) in tRNA(His) + S-adenosyl-L-methionine = 2'-O-methyladenosine(4) in tRNA(His) + S-adenosyl-L-homocysteine + H(+)</text>
        <dbReference type="Rhea" id="RHEA:43196"/>
        <dbReference type="Rhea" id="RHEA-COMP:10401"/>
        <dbReference type="Rhea" id="RHEA-COMP:10402"/>
        <dbReference type="ChEBI" id="CHEBI:15378"/>
        <dbReference type="ChEBI" id="CHEBI:57856"/>
        <dbReference type="ChEBI" id="CHEBI:59789"/>
        <dbReference type="ChEBI" id="CHEBI:74411"/>
        <dbReference type="ChEBI" id="CHEBI:74477"/>
        <dbReference type="EC" id="2.1.1.225"/>
    </reaction>
</comment>
<dbReference type="Pfam" id="PF05206">
    <property type="entry name" value="TRM13"/>
    <property type="match status" value="1"/>
</dbReference>
<keyword evidence="10 15" id="KW-0863">Zinc-finger</keyword>
<dbReference type="EMBL" id="JAHUZD010000074">
    <property type="protein sequence ID" value="KAI3404847.2"/>
    <property type="molecule type" value="Genomic_DNA"/>
</dbReference>
<evidence type="ECO:0000256" key="7">
    <source>
        <dbReference type="ARBA" id="ARBA00022691"/>
    </source>
</evidence>
<evidence type="ECO:0000256" key="13">
    <source>
        <dbReference type="ARBA" id="ARBA00048635"/>
    </source>
</evidence>
<sequence>MTATESPPKLKKQKIDLENVCYCQYILPKKNKRCKMMRKKYNKYCSEHMIFNDTNDSSCEKKKRITCPLDPSHTIWENDIKGHMFKCNARPKTRHEPWFQLNYNCSLVGVNDDDFTPQDDDPLTEEKKYIDLVDSKEYQPLSFHVCNHKGLTTQLEQRTFQKHVLQQSSLIGNLKRLHLLSPECFYVEFGCGKGELSRYVNQCILEENRGREDSDSSHYGYGLIDRGTNRLKADSKIVSDSETSSLHPLIKRSKIDIKDLNLDLFLKEVNPTKLVVISKHLCGAATDLTLKSLLNSCIFQNNQFCGVLIAMCCRHLCSYDQLLPQSKKYLYNLGFKSRQSFDTLKKMVSWAIDASKPEATGDEEEMHSSGLNAKERQECGLKARRILDESRAFALKSILGDAFQVEIFWYVTTETTLENVCLSVTKK</sequence>
<evidence type="ECO:0000256" key="9">
    <source>
        <dbReference type="ARBA" id="ARBA00022723"/>
    </source>
</evidence>
<dbReference type="GeneID" id="73379981"/>
<dbReference type="InterPro" id="IPR039044">
    <property type="entry name" value="Trm13"/>
</dbReference>
<evidence type="ECO:0000256" key="2">
    <source>
        <dbReference type="ARBA" id="ARBA00005265"/>
    </source>
</evidence>
<feature type="domain" description="CHHC U11-48K-type" evidence="16">
    <location>
        <begin position="64"/>
        <end position="91"/>
    </location>
</feature>
<keyword evidence="5 15" id="KW-0489">Methyltransferase</keyword>
<dbReference type="InterPro" id="IPR021721">
    <property type="entry name" value="Znf_CCCH-type_TRM13"/>
</dbReference>
<evidence type="ECO:0000259" key="16">
    <source>
        <dbReference type="PROSITE" id="PS51800"/>
    </source>
</evidence>
<dbReference type="InterPro" id="IPR007871">
    <property type="entry name" value="Methyltransferase_TRM13"/>
</dbReference>
<dbReference type="GO" id="GO:0106050">
    <property type="term" value="F:tRNA 2'-O-methyltransferase activity"/>
    <property type="evidence" value="ECO:0007669"/>
    <property type="project" value="UniProtKB-UniRule"/>
</dbReference>
<dbReference type="EC" id="2.1.1.225" evidence="3 15"/>
<organism evidence="17 18">
    <name type="scientific">Candida oxycetoniae</name>
    <dbReference type="NCBI Taxonomy" id="497107"/>
    <lineage>
        <taxon>Eukaryota</taxon>
        <taxon>Fungi</taxon>
        <taxon>Dikarya</taxon>
        <taxon>Ascomycota</taxon>
        <taxon>Saccharomycotina</taxon>
        <taxon>Pichiomycetes</taxon>
        <taxon>Debaryomycetaceae</taxon>
        <taxon>Candida/Lodderomyces clade</taxon>
        <taxon>Candida</taxon>
    </lineage>
</organism>
<evidence type="ECO:0000256" key="6">
    <source>
        <dbReference type="ARBA" id="ARBA00022679"/>
    </source>
</evidence>
<comment type="catalytic activity">
    <reaction evidence="12 15">
        <text>cytidine(4) in tRNA(Pro) + S-adenosyl-L-methionine = 2'-O-methylcytidine(4) in tRNA(Pro) + S-adenosyl-L-homocysteine + H(+)</text>
        <dbReference type="Rhea" id="RHEA:32767"/>
        <dbReference type="Rhea" id="RHEA-COMP:10397"/>
        <dbReference type="Rhea" id="RHEA-COMP:10398"/>
        <dbReference type="ChEBI" id="CHEBI:15378"/>
        <dbReference type="ChEBI" id="CHEBI:57856"/>
        <dbReference type="ChEBI" id="CHEBI:59789"/>
        <dbReference type="ChEBI" id="CHEBI:74495"/>
        <dbReference type="ChEBI" id="CHEBI:82748"/>
        <dbReference type="EC" id="2.1.1.225"/>
    </reaction>
</comment>
<evidence type="ECO:0000256" key="14">
    <source>
        <dbReference type="ARBA" id="ARBA00049393"/>
    </source>
</evidence>
<keyword evidence="11 15" id="KW-0862">Zinc</keyword>
<name>A0AAI9WY30_9ASCO</name>
<keyword evidence="8 15" id="KW-0819">tRNA processing</keyword>
<evidence type="ECO:0000256" key="11">
    <source>
        <dbReference type="ARBA" id="ARBA00022833"/>
    </source>
</evidence>
<dbReference type="Pfam" id="PF11722">
    <property type="entry name" value="zf-TRM13_CCCH"/>
    <property type="match status" value="1"/>
</dbReference>
<evidence type="ECO:0000313" key="17">
    <source>
        <dbReference type="EMBL" id="KAI3404847.2"/>
    </source>
</evidence>
<keyword evidence="9 15" id="KW-0479">Metal-binding</keyword>
<proteinExistence type="inferred from homology"/>
<reference evidence="17" key="1">
    <citation type="journal article" date="2022" name="DNA Res.">
        <title>Genome analysis of five recently described species of the CUG-Ser clade uncovers Candida theae as a new hybrid lineage with pathogenic potential in the Candida parapsilosis species complex.</title>
        <authorList>
            <person name="Mixao V."/>
            <person name="Del Olmo V."/>
            <person name="Hegedusova E."/>
            <person name="Saus E."/>
            <person name="Pryszcz L."/>
            <person name="Cillingova A."/>
            <person name="Nosek J."/>
            <person name="Gabaldon T."/>
        </authorList>
    </citation>
    <scope>NUCLEOTIDE SEQUENCE</scope>
    <source>
        <strain evidence="17">CBS 10844</strain>
    </source>
</reference>
<evidence type="ECO:0000256" key="15">
    <source>
        <dbReference type="RuleBase" id="RU367103"/>
    </source>
</evidence>
<evidence type="ECO:0000256" key="4">
    <source>
        <dbReference type="ARBA" id="ARBA00015883"/>
    </source>
</evidence>
<keyword evidence="6 15" id="KW-0808">Transferase</keyword>
<dbReference type="Pfam" id="PF05253">
    <property type="entry name" value="zf-U11-48K"/>
    <property type="match status" value="1"/>
</dbReference>
<evidence type="ECO:0000256" key="1">
    <source>
        <dbReference type="ARBA" id="ARBA00002267"/>
    </source>
</evidence>
<gene>
    <name evidence="17" type="ORF">KGF56_002364</name>
</gene>
<evidence type="ECO:0000256" key="5">
    <source>
        <dbReference type="ARBA" id="ARBA00022603"/>
    </source>
</evidence>